<protein>
    <recommendedName>
        <fullName evidence="1">Polymerase nucleotidyl transferase domain-containing protein</fullName>
    </recommendedName>
</protein>
<dbReference type="Pfam" id="PF01909">
    <property type="entry name" value="NTP_transf_2"/>
    <property type="match status" value="1"/>
</dbReference>
<dbReference type="InterPro" id="IPR043519">
    <property type="entry name" value="NT_sf"/>
</dbReference>
<feature type="domain" description="Polymerase nucleotidyl transferase" evidence="1">
    <location>
        <begin position="34"/>
        <end position="64"/>
    </location>
</feature>
<dbReference type="Gene3D" id="3.30.460.10">
    <property type="entry name" value="Beta Polymerase, domain 2"/>
    <property type="match status" value="1"/>
</dbReference>
<dbReference type="OrthoDB" id="7375008at2"/>
<dbReference type="eggNOG" id="COG1708">
    <property type="taxonomic scope" value="Bacteria"/>
</dbReference>
<dbReference type="RefSeq" id="WP_013862754.1">
    <property type="nucleotide sequence ID" value="NC_015635.1"/>
</dbReference>
<dbReference type="SUPFAM" id="SSF81301">
    <property type="entry name" value="Nucleotidyltransferase"/>
    <property type="match status" value="1"/>
</dbReference>
<name>F5XT04_MICPN</name>
<dbReference type="HOGENOM" id="CLU_1026063_0_0_11"/>
<evidence type="ECO:0000259" key="1">
    <source>
        <dbReference type="Pfam" id="PF01909"/>
    </source>
</evidence>
<evidence type="ECO:0000313" key="3">
    <source>
        <dbReference type="Proteomes" id="UP000007947"/>
    </source>
</evidence>
<organism evidence="2 3">
    <name type="scientific">Microlunatus phosphovorus (strain ATCC 700054 / DSM 10555 / JCM 9379 / NBRC 101784 / NCIMB 13414 / VKM Ac-1990 / NM-1)</name>
    <dbReference type="NCBI Taxonomy" id="1032480"/>
    <lineage>
        <taxon>Bacteria</taxon>
        <taxon>Bacillati</taxon>
        <taxon>Actinomycetota</taxon>
        <taxon>Actinomycetes</taxon>
        <taxon>Propionibacteriales</taxon>
        <taxon>Propionibacteriaceae</taxon>
        <taxon>Microlunatus</taxon>
    </lineage>
</organism>
<dbReference type="AlphaFoldDB" id="F5XT04"/>
<dbReference type="InterPro" id="IPR002934">
    <property type="entry name" value="Polymerase_NTP_transf_dom"/>
</dbReference>
<proteinExistence type="predicted"/>
<sequence>MKAIPLDRLRECLTRAPRLGVLLEDLLTVLATPSTTIAVSGSLARGELDRWSDLDVVVLAADPGVLTLLRTAVQRRLVEAYDLLALFDAAHLSLDCLDSAFVVLEGVVVKVDITYWATSDGPAPGDGVVVHRGAAGDPVWAIGPDEVAQAPHEITGWTCHTRKLLARGELLEVGHCLDEMRRRFLTPVLLELAGAPQVNYRRVEQRLPVPALWALTASVPAGPTAADLQTALVALLDAFAEAYSRLPVDRRSVPVEDVLDRLARARTLSVG</sequence>
<dbReference type="EMBL" id="AP012204">
    <property type="protein sequence ID" value="BAK34876.1"/>
    <property type="molecule type" value="Genomic_DNA"/>
</dbReference>
<keyword evidence="3" id="KW-1185">Reference proteome</keyword>
<dbReference type="STRING" id="1032480.MLP_18620"/>
<evidence type="ECO:0000313" key="2">
    <source>
        <dbReference type="EMBL" id="BAK34876.1"/>
    </source>
</evidence>
<gene>
    <name evidence="2" type="ordered locus">MLP_18620</name>
</gene>
<dbReference type="GO" id="GO:0016779">
    <property type="term" value="F:nucleotidyltransferase activity"/>
    <property type="evidence" value="ECO:0007669"/>
    <property type="project" value="InterPro"/>
</dbReference>
<dbReference type="KEGG" id="mph:MLP_18620"/>
<dbReference type="Proteomes" id="UP000007947">
    <property type="component" value="Chromosome"/>
</dbReference>
<accession>F5XT04</accession>
<reference evidence="2 3" key="1">
    <citation type="submission" date="2011-05" db="EMBL/GenBank/DDBJ databases">
        <title>Whole genome sequence of Microlunatus phosphovorus NM-1.</title>
        <authorList>
            <person name="Hosoyama A."/>
            <person name="Sasaki K."/>
            <person name="Harada T."/>
            <person name="Igarashi R."/>
            <person name="Kawakoshi A."/>
            <person name="Sasagawa M."/>
            <person name="Fukada J."/>
            <person name="Nakamura S."/>
            <person name="Katano Y."/>
            <person name="Hanada S."/>
            <person name="Kamagata Y."/>
            <person name="Nakamura N."/>
            <person name="Yamazaki S."/>
            <person name="Fujita N."/>
        </authorList>
    </citation>
    <scope>NUCLEOTIDE SEQUENCE [LARGE SCALE GENOMIC DNA]</scope>
    <source>
        <strain evidence="3">ATCC 700054 / DSM 10555 / JCM 9379 / NBRC 101784 / NCIMB 13414 / VKM Ac-1990 / NM-1</strain>
    </source>
</reference>